<dbReference type="InterPro" id="IPR002698">
    <property type="entry name" value="FTHF_cligase"/>
</dbReference>
<dbReference type="PANTHER" id="PTHR23407:SF1">
    <property type="entry name" value="5-FORMYLTETRAHYDROFOLATE CYCLO-LIGASE"/>
    <property type="match status" value="1"/>
</dbReference>
<keyword evidence="2 4" id="KW-0547">Nucleotide-binding</keyword>
<comment type="catalytic activity">
    <reaction evidence="5">
        <text>(6S)-5-formyl-5,6,7,8-tetrahydrofolate + ATP = (6R)-5,10-methenyltetrahydrofolate + ADP + phosphate</text>
        <dbReference type="Rhea" id="RHEA:10488"/>
        <dbReference type="ChEBI" id="CHEBI:30616"/>
        <dbReference type="ChEBI" id="CHEBI:43474"/>
        <dbReference type="ChEBI" id="CHEBI:57455"/>
        <dbReference type="ChEBI" id="CHEBI:57457"/>
        <dbReference type="ChEBI" id="CHEBI:456216"/>
        <dbReference type="EC" id="6.3.3.2"/>
    </reaction>
</comment>
<dbReference type="EC" id="6.3.3.2" evidence="5"/>
<dbReference type="GO" id="GO:0005524">
    <property type="term" value="F:ATP binding"/>
    <property type="evidence" value="ECO:0007669"/>
    <property type="project" value="UniProtKB-KW"/>
</dbReference>
<reference evidence="6 7" key="1">
    <citation type="journal article" date="2008" name="Proc. Natl. Acad. Sci. U.S.A.">
        <title>Niche adaptation and genome expansion in the chlorophyll d-producing cyanobacterium Acaryochloris marina.</title>
        <authorList>
            <person name="Swingley W.D."/>
            <person name="Chen M."/>
            <person name="Cheung P.C."/>
            <person name="Conrad A.L."/>
            <person name="Dejesa L.C."/>
            <person name="Hao J."/>
            <person name="Honchak B.M."/>
            <person name="Karbach L.E."/>
            <person name="Kurdoglu A."/>
            <person name="Lahiri S."/>
            <person name="Mastrian S.D."/>
            <person name="Miyashita H."/>
            <person name="Page L."/>
            <person name="Ramakrishna P."/>
            <person name="Satoh S."/>
            <person name="Sattley W.M."/>
            <person name="Shimada Y."/>
            <person name="Taylor H.L."/>
            <person name="Tomo T."/>
            <person name="Tsuchiya T."/>
            <person name="Wang Z.T."/>
            <person name="Raymond J."/>
            <person name="Mimuro M."/>
            <person name="Blankenship R.E."/>
            <person name="Touchman J.W."/>
        </authorList>
    </citation>
    <scope>NUCLEOTIDE SEQUENCE [LARGE SCALE GENOMIC DNA]</scope>
    <source>
        <strain evidence="7">MBIC 11017</strain>
    </source>
</reference>
<dbReference type="RefSeq" id="WP_012164849.1">
    <property type="nucleotide sequence ID" value="NC_009925.1"/>
</dbReference>
<keyword evidence="3 4" id="KW-0067">ATP-binding</keyword>
<comment type="similarity">
    <text evidence="1 5">Belongs to the 5-formyltetrahydrofolate cyclo-ligase family.</text>
</comment>
<evidence type="ECO:0000256" key="1">
    <source>
        <dbReference type="ARBA" id="ARBA00010638"/>
    </source>
</evidence>
<dbReference type="PANTHER" id="PTHR23407">
    <property type="entry name" value="ATPASE INHIBITOR/5-FORMYLTETRAHYDROFOLATE CYCLO-LIGASE"/>
    <property type="match status" value="1"/>
</dbReference>
<dbReference type="OrthoDB" id="9801938at2"/>
<proteinExistence type="inferred from homology"/>
<dbReference type="SUPFAM" id="SSF100950">
    <property type="entry name" value="NagB/RpiA/CoA transferase-like"/>
    <property type="match status" value="1"/>
</dbReference>
<dbReference type="KEGG" id="amr:AM1_4566"/>
<dbReference type="NCBIfam" id="TIGR02727">
    <property type="entry name" value="MTHFS_bact"/>
    <property type="match status" value="1"/>
</dbReference>
<dbReference type="InterPro" id="IPR037171">
    <property type="entry name" value="NagB/RpiA_transferase-like"/>
</dbReference>
<feature type="binding site" evidence="4">
    <location>
        <begin position="12"/>
        <end position="16"/>
    </location>
    <ligand>
        <name>ATP</name>
        <dbReference type="ChEBI" id="CHEBI:30616"/>
    </ligand>
</feature>
<dbReference type="AlphaFoldDB" id="B0BZ96"/>
<dbReference type="InterPro" id="IPR024185">
    <property type="entry name" value="FTHF_cligase-like_sf"/>
</dbReference>
<feature type="binding site" evidence="4">
    <location>
        <position position="58"/>
    </location>
    <ligand>
        <name>substrate</name>
    </ligand>
</feature>
<gene>
    <name evidence="6" type="ordered locus">AM1_4566</name>
</gene>
<evidence type="ECO:0000313" key="6">
    <source>
        <dbReference type="EMBL" id="ABW29540.1"/>
    </source>
</evidence>
<dbReference type="GO" id="GO:0046872">
    <property type="term" value="F:metal ion binding"/>
    <property type="evidence" value="ECO:0007669"/>
    <property type="project" value="UniProtKB-KW"/>
</dbReference>
<organism evidence="6 7">
    <name type="scientific">Acaryochloris marina (strain MBIC 11017)</name>
    <dbReference type="NCBI Taxonomy" id="329726"/>
    <lineage>
        <taxon>Bacteria</taxon>
        <taxon>Bacillati</taxon>
        <taxon>Cyanobacteriota</taxon>
        <taxon>Cyanophyceae</taxon>
        <taxon>Acaryochloridales</taxon>
        <taxon>Acaryochloridaceae</taxon>
        <taxon>Acaryochloris</taxon>
    </lineage>
</organism>
<dbReference type="Gene3D" id="3.40.50.10420">
    <property type="entry name" value="NagB/RpiA/CoA transferase-like"/>
    <property type="match status" value="1"/>
</dbReference>
<evidence type="ECO:0000256" key="4">
    <source>
        <dbReference type="PIRSR" id="PIRSR006806-1"/>
    </source>
</evidence>
<dbReference type="PIRSF" id="PIRSF006806">
    <property type="entry name" value="FTHF_cligase"/>
    <property type="match status" value="1"/>
</dbReference>
<dbReference type="EMBL" id="CP000828">
    <property type="protein sequence ID" value="ABW29540.1"/>
    <property type="molecule type" value="Genomic_DNA"/>
</dbReference>
<evidence type="ECO:0000256" key="3">
    <source>
        <dbReference type="ARBA" id="ARBA00022840"/>
    </source>
</evidence>
<feature type="binding site" evidence="4">
    <location>
        <position position="63"/>
    </location>
    <ligand>
        <name>substrate</name>
    </ligand>
</feature>
<dbReference type="STRING" id="329726.AM1_4566"/>
<sequence>MQSSGSNPQLDKNTLRRQLLTQRQSMPVEQWRLFSQTLCQQLLDSSLWQQAQTVLAYMTFRQEPDLSWLFLQGQDRGWGLSRCVGQHLMWHRCNPLDPQILKKGKYGILEPYPDCPELSADEVDLILVPAVACDRKGYRLGYGGGYYDRLLSSPGWASIPTVGIVFERDLLEQLPTESWDQPLKAICTEKGLFSAKAVL</sequence>
<dbReference type="Proteomes" id="UP000000268">
    <property type="component" value="Chromosome"/>
</dbReference>
<keyword evidence="5" id="KW-0479">Metal-binding</keyword>
<protein>
    <recommendedName>
        <fullName evidence="5">5-formyltetrahydrofolate cyclo-ligase</fullName>
        <ecNumber evidence="5">6.3.3.2</ecNumber>
    </recommendedName>
</protein>
<evidence type="ECO:0000313" key="7">
    <source>
        <dbReference type="Proteomes" id="UP000000268"/>
    </source>
</evidence>
<dbReference type="GO" id="GO:0030272">
    <property type="term" value="F:5-formyltetrahydrofolate cyclo-ligase activity"/>
    <property type="evidence" value="ECO:0007669"/>
    <property type="project" value="UniProtKB-EC"/>
</dbReference>
<accession>B0BZ96</accession>
<dbReference type="GO" id="GO:0009396">
    <property type="term" value="P:folic acid-containing compound biosynthetic process"/>
    <property type="evidence" value="ECO:0007669"/>
    <property type="project" value="TreeGrafter"/>
</dbReference>
<name>B0BZ96_ACAM1</name>
<evidence type="ECO:0000256" key="2">
    <source>
        <dbReference type="ARBA" id="ARBA00022741"/>
    </source>
</evidence>
<keyword evidence="7" id="KW-1185">Reference proteome</keyword>
<dbReference type="HOGENOM" id="CLU_066245_1_1_3"/>
<keyword evidence="5" id="KW-0460">Magnesium</keyword>
<keyword evidence="6" id="KW-0436">Ligase</keyword>
<comment type="cofactor">
    <cofactor evidence="5">
        <name>Mg(2+)</name>
        <dbReference type="ChEBI" id="CHEBI:18420"/>
    </cofactor>
</comment>
<evidence type="ECO:0000256" key="5">
    <source>
        <dbReference type="RuleBase" id="RU361279"/>
    </source>
</evidence>
<dbReference type="GO" id="GO:0035999">
    <property type="term" value="P:tetrahydrofolate interconversion"/>
    <property type="evidence" value="ECO:0007669"/>
    <property type="project" value="TreeGrafter"/>
</dbReference>
<dbReference type="eggNOG" id="COG0212">
    <property type="taxonomic scope" value="Bacteria"/>
</dbReference>
<feature type="binding site" evidence="4">
    <location>
        <begin position="139"/>
        <end position="147"/>
    </location>
    <ligand>
        <name>ATP</name>
        <dbReference type="ChEBI" id="CHEBI:30616"/>
    </ligand>
</feature>
<dbReference type="Pfam" id="PF01812">
    <property type="entry name" value="5-FTHF_cyc-lig"/>
    <property type="match status" value="1"/>
</dbReference>